<dbReference type="GeneID" id="7841632"/>
<name>Q228C8_TETTS</name>
<dbReference type="PANTHER" id="PTHR15332:SF175">
    <property type="entry name" value="PROPROTEIN CONVERTASE SUBTILISIN_KEXIN TYPE 5-LIKE"/>
    <property type="match status" value="1"/>
</dbReference>
<accession>Q228C8</accession>
<evidence type="ECO:0000313" key="2">
    <source>
        <dbReference type="Proteomes" id="UP000009168"/>
    </source>
</evidence>
<dbReference type="PANTHER" id="PTHR15332">
    <property type="entry name" value="PROPROTEIN CONVERTASE SUBTILISIN_KEXIN TYPE 5-LIKE"/>
    <property type="match status" value="1"/>
</dbReference>
<organism evidence="1 2">
    <name type="scientific">Tetrahymena thermophila (strain SB210)</name>
    <dbReference type="NCBI Taxonomy" id="312017"/>
    <lineage>
        <taxon>Eukaryota</taxon>
        <taxon>Sar</taxon>
        <taxon>Alveolata</taxon>
        <taxon>Ciliophora</taxon>
        <taxon>Intramacronucleata</taxon>
        <taxon>Oligohymenophorea</taxon>
        <taxon>Hymenostomatida</taxon>
        <taxon>Tetrahymenina</taxon>
        <taxon>Tetrahymenidae</taxon>
        <taxon>Tetrahymena</taxon>
    </lineage>
</organism>
<dbReference type="KEGG" id="tet:TTHERM_01597630"/>
<dbReference type="RefSeq" id="XP_001029308.4">
    <property type="nucleotide sequence ID" value="XM_001029308.4"/>
</dbReference>
<protein>
    <submittedName>
        <fullName evidence="1">Bowman-birk serine protease inhibitor family protein</fullName>
    </submittedName>
</protein>
<keyword evidence="2" id="KW-1185">Reference proteome</keyword>
<feature type="non-terminal residue" evidence="1">
    <location>
        <position position="1"/>
    </location>
</feature>
<sequence length="1206" mass="140413">LFLKKYDQQLILSELEINFGNPPKKLNLNPSCSVVLFQSVSILSQPMPYTFQEIISYLSSSFTQISQNYDYFYSYNNPGKLISDVQAFQQAVQITNNNGISPDNPLSTIYLDLPFYQLTISFFLKFLQIPPSKNQYFCIDFDQNQFCVQFYNNQIFFGGQQVTYNTQEWNNIILIKSNIFIERKIILIINNTKQLEIPDSNFHYLYRLRFFSYDVSYQLDLIRIYSGSILFYQNNCYLESTDGSCLVCMDNYLIDFQNKAQCVLKNTTNTDNLIKGVKDWNPPRKLCPQNMINDSSSQNSCKCLIGYYLAGDNCIKCPSYCRNCNSLNDCSKIRDSLGNCLDKNAFDDGQNCITPFFILKERQNIRISNQPDYGQLCSNMDADINKYILSSSQLNIKASDSIFFSFSILVKQFNLVPNQEIKIAYIEENLNLAWIAFWTDNLNCIFMVRTKVYNYYDQSINCQQLYRTSNLKICRGKCDSIINGFCLVLNNKQITFIKNIPNPTLNGVDLFFSIYQNDSELFGSLVYPNNNYGGLFSISFTIEFNLSDKFEQQFNLLQIVCYWGICQTLKNAVLFFNQSNFFFLHAKVEDLFQLSIITQYKIDVICNYIKESFQSRVQVLVDKIVRLKIGDPQYHYQLFIDNINIYQRNVFVYYDYTKFDSCFVYINLKVMKCLYLKRDYLYYKNQIITKQQCIQQFLNTVYTPYIIQKDQTCNIKVPQNYEEYLCGLIEYINGQPLCTVCKDDNADPLKKCLQCKQYFFFNKQTSRCQKCDLQCLECENQSNNCTSCQFSNQITPTCNCIQQKNKTNMCQCNYKCGSCSSIDNNICITCSSERRVLPNCQCDKQYQEVQQECVEIKVLCSDKCLSCIDFSDNCTKCSINRVNPPSCQCIYGYQELIDGSCQICQQGTYYDPQLKICKKCSTGCLSCSYQQCLQCMSGFQNVGFICNCTDQLYQQENLMKCLNSFDVQISSFYQNKTWFISLNFNQVLKQFNISDSQLNKIITFYIPEISQESYSFVNAKYIGNQFLVSLKIKANFQASKVFVILNTNYYFQSSDGSSILNKSFLQQRMSVDIGPLFLKEENQKSETLDHFQSQLNQFINQNQNAFKAINQLQLIFYFLNTLQPITAFLLLNASYPPQLYKFYQIAGTFIFPRVPNYQDNNPQMEFSVFGYNIDRYFCEIPDYGKFNQLGFCQSILKLGNLPIATE</sequence>
<dbReference type="HOGENOM" id="CLU_369860_0_0_1"/>
<dbReference type="InParanoid" id="Q228C8"/>
<proteinExistence type="predicted"/>
<dbReference type="OrthoDB" id="409374at2759"/>
<evidence type="ECO:0000313" key="1">
    <source>
        <dbReference type="EMBL" id="EAR81645.4"/>
    </source>
</evidence>
<dbReference type="Proteomes" id="UP000009168">
    <property type="component" value="Unassembled WGS sequence"/>
</dbReference>
<gene>
    <name evidence="1" type="ORF">TTHERM_01597630</name>
</gene>
<dbReference type="EMBL" id="GG662635">
    <property type="protein sequence ID" value="EAR81645.4"/>
    <property type="molecule type" value="Genomic_DNA"/>
</dbReference>
<reference evidence="2" key="1">
    <citation type="journal article" date="2006" name="PLoS Biol.">
        <title>Macronuclear genome sequence of the ciliate Tetrahymena thermophila, a model eukaryote.</title>
        <authorList>
            <person name="Eisen J.A."/>
            <person name="Coyne R.S."/>
            <person name="Wu M."/>
            <person name="Wu D."/>
            <person name="Thiagarajan M."/>
            <person name="Wortman J.R."/>
            <person name="Badger J.H."/>
            <person name="Ren Q."/>
            <person name="Amedeo P."/>
            <person name="Jones K.M."/>
            <person name="Tallon L.J."/>
            <person name="Delcher A.L."/>
            <person name="Salzberg S.L."/>
            <person name="Silva J.C."/>
            <person name="Haas B.J."/>
            <person name="Majoros W.H."/>
            <person name="Farzad M."/>
            <person name="Carlton J.M."/>
            <person name="Smith R.K. Jr."/>
            <person name="Garg J."/>
            <person name="Pearlman R.E."/>
            <person name="Karrer K.M."/>
            <person name="Sun L."/>
            <person name="Manning G."/>
            <person name="Elde N.C."/>
            <person name="Turkewitz A.P."/>
            <person name="Asai D.J."/>
            <person name="Wilkes D.E."/>
            <person name="Wang Y."/>
            <person name="Cai H."/>
            <person name="Collins K."/>
            <person name="Stewart B.A."/>
            <person name="Lee S.R."/>
            <person name="Wilamowska K."/>
            <person name="Weinberg Z."/>
            <person name="Ruzzo W.L."/>
            <person name="Wloga D."/>
            <person name="Gaertig J."/>
            <person name="Frankel J."/>
            <person name="Tsao C.-C."/>
            <person name="Gorovsky M.A."/>
            <person name="Keeling P.J."/>
            <person name="Waller R.F."/>
            <person name="Patron N.J."/>
            <person name="Cherry J.M."/>
            <person name="Stover N.A."/>
            <person name="Krieger C.J."/>
            <person name="del Toro C."/>
            <person name="Ryder H.F."/>
            <person name="Williamson S.C."/>
            <person name="Barbeau R.A."/>
            <person name="Hamilton E.P."/>
            <person name="Orias E."/>
        </authorList>
    </citation>
    <scope>NUCLEOTIDE SEQUENCE [LARGE SCALE GENOMIC DNA]</scope>
    <source>
        <strain evidence="2">SB210</strain>
    </source>
</reference>
<dbReference type="InterPro" id="IPR009030">
    <property type="entry name" value="Growth_fac_rcpt_cys_sf"/>
</dbReference>
<dbReference type="AlphaFoldDB" id="Q228C8"/>
<dbReference type="SUPFAM" id="SSF57184">
    <property type="entry name" value="Growth factor receptor domain"/>
    <property type="match status" value="1"/>
</dbReference>